<dbReference type="GeneID" id="17282438"/>
<dbReference type="EnsemblProtists" id="EOD37168">
    <property type="protein sequence ID" value="EOD37168"/>
    <property type="gene ID" value="EMIHUDRAFT_440463"/>
</dbReference>
<dbReference type="HOGENOM" id="CLU_1381286_0_0_1"/>
<dbReference type="PaxDb" id="2903-EOD37168"/>
<dbReference type="Proteomes" id="UP000013827">
    <property type="component" value="Unassembled WGS sequence"/>
</dbReference>
<reference evidence="2" key="2">
    <citation type="submission" date="2024-10" db="UniProtKB">
        <authorList>
            <consortium name="EnsemblProtists"/>
        </authorList>
    </citation>
    <scope>IDENTIFICATION</scope>
</reference>
<keyword evidence="3" id="KW-1185">Reference proteome</keyword>
<evidence type="ECO:0000256" key="1">
    <source>
        <dbReference type="SAM" id="MobiDB-lite"/>
    </source>
</evidence>
<dbReference type="KEGG" id="ehx:EMIHUDRAFT_440463"/>
<accession>A0A0D3KN33</accession>
<name>A0A0D3KN33_EMIH1</name>
<dbReference type="AlphaFoldDB" id="A0A0D3KN33"/>
<proteinExistence type="predicted"/>
<dbReference type="RefSeq" id="XP_005789597.1">
    <property type="nucleotide sequence ID" value="XM_005789540.1"/>
</dbReference>
<evidence type="ECO:0000313" key="2">
    <source>
        <dbReference type="EnsemblProtists" id="EOD37168"/>
    </source>
</evidence>
<feature type="region of interest" description="Disordered" evidence="1">
    <location>
        <begin position="105"/>
        <end position="175"/>
    </location>
</feature>
<feature type="compositionally biased region" description="Low complexity" evidence="1">
    <location>
        <begin position="152"/>
        <end position="165"/>
    </location>
</feature>
<evidence type="ECO:0000313" key="3">
    <source>
        <dbReference type="Proteomes" id="UP000013827"/>
    </source>
</evidence>
<protein>
    <submittedName>
        <fullName evidence="2">Uncharacterized protein</fullName>
    </submittedName>
</protein>
<organism evidence="2 3">
    <name type="scientific">Emiliania huxleyi (strain CCMP1516)</name>
    <dbReference type="NCBI Taxonomy" id="280463"/>
    <lineage>
        <taxon>Eukaryota</taxon>
        <taxon>Haptista</taxon>
        <taxon>Haptophyta</taxon>
        <taxon>Prymnesiophyceae</taxon>
        <taxon>Isochrysidales</taxon>
        <taxon>Noelaerhabdaceae</taxon>
        <taxon>Emiliania</taxon>
    </lineage>
</organism>
<sequence>GGRRRGRRGRRQLACSRHARTRGRVRLRRRHRLLPGRRVVRLALGRPSLLAPHRHPAPHLRASPRAAFGEGATALRARRPRRARLDRGARLGDRCRCARRAPRRGHTSLDAHGGLLHGNHDGDGGASGQQRQLWRRGGASLRGQSRRGGGASPARRGAGVRAGLARGERHVGRRGGAAWWGRGADWPRGGDKTIRWVG</sequence>
<reference evidence="3" key="1">
    <citation type="journal article" date="2013" name="Nature">
        <title>Pan genome of the phytoplankton Emiliania underpins its global distribution.</title>
        <authorList>
            <person name="Read B.A."/>
            <person name="Kegel J."/>
            <person name="Klute M.J."/>
            <person name="Kuo A."/>
            <person name="Lefebvre S.C."/>
            <person name="Maumus F."/>
            <person name="Mayer C."/>
            <person name="Miller J."/>
            <person name="Monier A."/>
            <person name="Salamov A."/>
            <person name="Young J."/>
            <person name="Aguilar M."/>
            <person name="Claverie J.M."/>
            <person name="Frickenhaus S."/>
            <person name="Gonzalez K."/>
            <person name="Herman E.K."/>
            <person name="Lin Y.C."/>
            <person name="Napier J."/>
            <person name="Ogata H."/>
            <person name="Sarno A.F."/>
            <person name="Shmutz J."/>
            <person name="Schroeder D."/>
            <person name="de Vargas C."/>
            <person name="Verret F."/>
            <person name="von Dassow P."/>
            <person name="Valentin K."/>
            <person name="Van de Peer Y."/>
            <person name="Wheeler G."/>
            <person name="Dacks J.B."/>
            <person name="Delwiche C.F."/>
            <person name="Dyhrman S.T."/>
            <person name="Glockner G."/>
            <person name="John U."/>
            <person name="Richards T."/>
            <person name="Worden A.Z."/>
            <person name="Zhang X."/>
            <person name="Grigoriev I.V."/>
            <person name="Allen A.E."/>
            <person name="Bidle K."/>
            <person name="Borodovsky M."/>
            <person name="Bowler C."/>
            <person name="Brownlee C."/>
            <person name="Cock J.M."/>
            <person name="Elias M."/>
            <person name="Gladyshev V.N."/>
            <person name="Groth M."/>
            <person name="Guda C."/>
            <person name="Hadaegh A."/>
            <person name="Iglesias-Rodriguez M.D."/>
            <person name="Jenkins J."/>
            <person name="Jones B.M."/>
            <person name="Lawson T."/>
            <person name="Leese F."/>
            <person name="Lindquist E."/>
            <person name="Lobanov A."/>
            <person name="Lomsadze A."/>
            <person name="Malik S.B."/>
            <person name="Marsh M.E."/>
            <person name="Mackinder L."/>
            <person name="Mock T."/>
            <person name="Mueller-Roeber B."/>
            <person name="Pagarete A."/>
            <person name="Parker M."/>
            <person name="Probert I."/>
            <person name="Quesneville H."/>
            <person name="Raines C."/>
            <person name="Rensing S.A."/>
            <person name="Riano-Pachon D.M."/>
            <person name="Richier S."/>
            <person name="Rokitta S."/>
            <person name="Shiraiwa Y."/>
            <person name="Soanes D.M."/>
            <person name="van der Giezen M."/>
            <person name="Wahlund T.M."/>
            <person name="Williams B."/>
            <person name="Wilson W."/>
            <person name="Wolfe G."/>
            <person name="Wurch L.L."/>
        </authorList>
    </citation>
    <scope>NUCLEOTIDE SEQUENCE</scope>
</reference>